<dbReference type="CDD" id="cd07067">
    <property type="entry name" value="HP_PGM_like"/>
    <property type="match status" value="1"/>
</dbReference>
<dbReference type="EMBL" id="JAYDYW010000010">
    <property type="protein sequence ID" value="MEE1674876.1"/>
    <property type="molecule type" value="Genomic_DNA"/>
</dbReference>
<proteinExistence type="predicted"/>
<dbReference type="SMART" id="SM00855">
    <property type="entry name" value="PGAM"/>
    <property type="match status" value="1"/>
</dbReference>
<dbReference type="Proteomes" id="UP001310248">
    <property type="component" value="Unassembled WGS sequence"/>
</dbReference>
<dbReference type="RefSeq" id="WP_329775911.1">
    <property type="nucleotide sequence ID" value="NZ_JAYDYW010000010.1"/>
</dbReference>
<organism evidence="1 2">
    <name type="scientific">Agarivorans aestuarii</name>
    <dbReference type="NCBI Taxonomy" id="1563703"/>
    <lineage>
        <taxon>Bacteria</taxon>
        <taxon>Pseudomonadati</taxon>
        <taxon>Pseudomonadota</taxon>
        <taxon>Gammaproteobacteria</taxon>
        <taxon>Alteromonadales</taxon>
        <taxon>Alteromonadaceae</taxon>
        <taxon>Agarivorans</taxon>
    </lineage>
</organism>
<dbReference type="InterPro" id="IPR050275">
    <property type="entry name" value="PGM_Phosphatase"/>
</dbReference>
<evidence type="ECO:0000313" key="2">
    <source>
        <dbReference type="Proteomes" id="UP001310248"/>
    </source>
</evidence>
<dbReference type="PANTHER" id="PTHR48100:SF59">
    <property type="entry name" value="ADENOSYLCOBALAMIN_ALPHA-RIBAZOLE PHOSPHATASE"/>
    <property type="match status" value="1"/>
</dbReference>
<reference evidence="2" key="1">
    <citation type="submission" date="2023-07" db="EMBL/GenBank/DDBJ databases">
        <title>Draft genome sequence of Agarivorans aestuarii strain ZMCS4, a CAZymes producing bacteria isolated from the marine brown algae Clodostephus spongiosus.</title>
        <authorList>
            <person name="Lorente B."/>
            <person name="Cabral C."/>
            <person name="Frias J."/>
            <person name="Faria J."/>
            <person name="Toubarro D."/>
        </authorList>
    </citation>
    <scope>NUCLEOTIDE SEQUENCE [LARGE SCALE GENOMIC DNA]</scope>
    <source>
        <strain evidence="2">ZMCS4</strain>
    </source>
</reference>
<keyword evidence="2" id="KW-1185">Reference proteome</keyword>
<dbReference type="InterPro" id="IPR013078">
    <property type="entry name" value="His_Pase_superF_clade-1"/>
</dbReference>
<evidence type="ECO:0000313" key="1">
    <source>
        <dbReference type="EMBL" id="MEE1674876.1"/>
    </source>
</evidence>
<dbReference type="SUPFAM" id="SSF53254">
    <property type="entry name" value="Phosphoglycerate mutase-like"/>
    <property type="match status" value="1"/>
</dbReference>
<name>A0ABU7G6K0_9ALTE</name>
<accession>A0ABU7G6K0</accession>
<protein>
    <submittedName>
        <fullName evidence="1">Histidine phosphatase family protein</fullName>
    </submittedName>
</protein>
<gene>
    <name evidence="1" type="ORF">SNR37_000195</name>
</gene>
<dbReference type="Pfam" id="PF00300">
    <property type="entry name" value="His_Phos_1"/>
    <property type="match status" value="1"/>
</dbReference>
<dbReference type="InterPro" id="IPR029033">
    <property type="entry name" value="His_PPase_superfam"/>
</dbReference>
<dbReference type="Gene3D" id="3.40.50.1240">
    <property type="entry name" value="Phosphoglycerate mutase-like"/>
    <property type="match status" value="1"/>
</dbReference>
<dbReference type="PANTHER" id="PTHR48100">
    <property type="entry name" value="BROAD-SPECIFICITY PHOSPHATASE YOR283W-RELATED"/>
    <property type="match status" value="1"/>
</dbReference>
<comment type="caution">
    <text evidence="1">The sequence shown here is derived from an EMBL/GenBank/DDBJ whole genome shotgun (WGS) entry which is preliminary data.</text>
</comment>
<sequence length="194" mass="21807">MNRVLLVRHSQPDIASDCCYGQLDMPAKPEQLKQATVRLQKLLAEYSVSEVCASPLLRCRQLAEGLYDSEDIEYQGSLKEVNFGQWEGSKWDDIPRHQLDAWADNLEGYRLGQTGETVAEFSQRVLGFWQTRLTTYGETNTTQVWFTHAGVIRTIVGEIQALSVAESSQIPLTFGSLTCITLTTNGAVIEYLNR</sequence>